<evidence type="ECO:0000259" key="4">
    <source>
        <dbReference type="PROSITE" id="PS51295"/>
    </source>
</evidence>
<feature type="region of interest" description="Disordered" evidence="3">
    <location>
        <begin position="1"/>
        <end position="22"/>
    </location>
</feature>
<dbReference type="PROSITE" id="PS51295">
    <property type="entry name" value="CRM"/>
    <property type="match status" value="1"/>
</dbReference>
<feature type="compositionally biased region" description="Basic and acidic residues" evidence="3">
    <location>
        <begin position="188"/>
        <end position="227"/>
    </location>
</feature>
<dbReference type="AlphaFoldDB" id="A0A3P4B552"/>
<dbReference type="PANTHER" id="PTHR40065:SF3">
    <property type="entry name" value="RNA-BINDING PROTEIN YHBY"/>
    <property type="match status" value="1"/>
</dbReference>
<dbReference type="InterPro" id="IPR051925">
    <property type="entry name" value="RNA-binding_domain"/>
</dbReference>
<evidence type="ECO:0000256" key="2">
    <source>
        <dbReference type="PROSITE-ProRule" id="PRU00626"/>
    </source>
</evidence>
<dbReference type="Gene3D" id="3.30.110.60">
    <property type="entry name" value="YhbY-like"/>
    <property type="match status" value="1"/>
</dbReference>
<reference evidence="5 6" key="1">
    <citation type="submission" date="2018-10" db="EMBL/GenBank/DDBJ databases">
        <authorList>
            <person name="Criscuolo A."/>
        </authorList>
    </citation>
    <scope>NUCLEOTIDE SEQUENCE [LARGE SCALE GENOMIC DNA]</scope>
    <source>
        <strain evidence="5">DnA1</strain>
    </source>
</reference>
<gene>
    <name evidence="5" type="primary">yhbY</name>
    <name evidence="5" type="ORF">PIGHUM_03497</name>
</gene>
<organism evidence="5 6">
    <name type="scientific">Pigmentiphaga humi</name>
    <dbReference type="NCBI Taxonomy" id="2478468"/>
    <lineage>
        <taxon>Bacteria</taxon>
        <taxon>Pseudomonadati</taxon>
        <taxon>Pseudomonadota</taxon>
        <taxon>Betaproteobacteria</taxon>
        <taxon>Burkholderiales</taxon>
        <taxon>Alcaligenaceae</taxon>
        <taxon>Pigmentiphaga</taxon>
    </lineage>
</organism>
<evidence type="ECO:0000256" key="3">
    <source>
        <dbReference type="SAM" id="MobiDB-lite"/>
    </source>
</evidence>
<evidence type="ECO:0000313" key="6">
    <source>
        <dbReference type="Proteomes" id="UP000277294"/>
    </source>
</evidence>
<dbReference type="GO" id="GO:0003723">
    <property type="term" value="F:RNA binding"/>
    <property type="evidence" value="ECO:0007669"/>
    <property type="project" value="UniProtKB-UniRule"/>
</dbReference>
<dbReference type="Proteomes" id="UP000277294">
    <property type="component" value="Unassembled WGS sequence"/>
</dbReference>
<dbReference type="EMBL" id="UWPJ01000026">
    <property type="protein sequence ID" value="VCU71413.1"/>
    <property type="molecule type" value="Genomic_DNA"/>
</dbReference>
<dbReference type="SUPFAM" id="SSF75471">
    <property type="entry name" value="YhbY-like"/>
    <property type="match status" value="1"/>
</dbReference>
<feature type="region of interest" description="Disordered" evidence="3">
    <location>
        <begin position="181"/>
        <end position="271"/>
    </location>
</feature>
<keyword evidence="6" id="KW-1185">Reference proteome</keyword>
<dbReference type="InterPro" id="IPR035920">
    <property type="entry name" value="YhbY-like_sf"/>
</dbReference>
<accession>A0A3P4B552</accession>
<dbReference type="PANTHER" id="PTHR40065">
    <property type="entry name" value="RNA-BINDING PROTEIN YHBY"/>
    <property type="match status" value="1"/>
</dbReference>
<protein>
    <submittedName>
        <fullName evidence="5">RNA-binding protein YhbY</fullName>
    </submittedName>
</protein>
<feature type="domain" description="CRM" evidence="4">
    <location>
        <begin position="52"/>
        <end position="148"/>
    </location>
</feature>
<proteinExistence type="predicted"/>
<dbReference type="SMART" id="SM01103">
    <property type="entry name" value="CRS1_YhbY"/>
    <property type="match status" value="1"/>
</dbReference>
<dbReference type="InterPro" id="IPR001890">
    <property type="entry name" value="RNA-binding_CRM"/>
</dbReference>
<keyword evidence="1 2" id="KW-0694">RNA-binding</keyword>
<evidence type="ECO:0000256" key="1">
    <source>
        <dbReference type="ARBA" id="ARBA00022884"/>
    </source>
</evidence>
<sequence length="271" mass="28800">MPPAAPGHCAAPSGGLPRGGWDPPYWTREARGGRNALASGLGLPYNRDMPVLDINTQLRSALRAAAHPLKPVVLIGDKGLSDAVLQEIDRNLSAHGLIKVRAGGEDRAARDELLYQICDAVGCAPVHHLGKIFILFRPTERDPDATAVLGGRKIKSDVATLGTGARKSGEAHLPKKLAVVGKPASEARAPRGERPARPERETGLTARERYLGTDKRQRPSTHEETGSRRGAARTTPPRRPSGLSSTLGAAKKTSARRTGSSLSLRAGARKK</sequence>
<name>A0A3P4B552_9BURK</name>
<evidence type="ECO:0000313" key="5">
    <source>
        <dbReference type="EMBL" id="VCU71413.1"/>
    </source>
</evidence>
<dbReference type="Pfam" id="PF01985">
    <property type="entry name" value="CRS1_YhbY"/>
    <property type="match status" value="1"/>
</dbReference>